<dbReference type="PANTHER" id="PTHR42714:SF7">
    <property type="entry name" value="G DOMAIN-CONTAINING PROTEIN"/>
    <property type="match status" value="1"/>
</dbReference>
<dbReference type="Pfam" id="PF11981">
    <property type="entry name" value="DUF3482"/>
    <property type="match status" value="1"/>
</dbReference>
<dbReference type="EMBL" id="JABURY010000016">
    <property type="protein sequence ID" value="MBC9131062.1"/>
    <property type="molecule type" value="Genomic_DNA"/>
</dbReference>
<gene>
    <name evidence="2" type="ORF">FcAc13_07035</name>
</gene>
<name>A0ABR7QXV8_9GAMM</name>
<comment type="caution">
    <text evidence="2">The sequence shown here is derived from an EMBL/GenBank/DDBJ whole genome shotgun (WGS) entry which is preliminary data.</text>
</comment>
<reference evidence="2 3" key="1">
    <citation type="submission" date="2020-06" db="EMBL/GenBank/DDBJ databases">
        <title>Frischella cerana isolated from Apis cerana gut homogenate.</title>
        <authorList>
            <person name="Wolter L.A."/>
            <person name="Suenami S."/>
            <person name="Miyazaki R."/>
        </authorList>
    </citation>
    <scope>NUCLEOTIDE SEQUENCE [LARGE SCALE GENOMIC DNA]</scope>
    <source>
        <strain evidence="2 3">Ac13</strain>
    </source>
</reference>
<organism evidence="2 3">
    <name type="scientific">Frischella japonica</name>
    <dbReference type="NCBI Taxonomy" id="2741544"/>
    <lineage>
        <taxon>Bacteria</taxon>
        <taxon>Pseudomonadati</taxon>
        <taxon>Pseudomonadota</taxon>
        <taxon>Gammaproteobacteria</taxon>
        <taxon>Orbales</taxon>
        <taxon>Orbaceae</taxon>
        <taxon>Frischella</taxon>
    </lineage>
</organism>
<evidence type="ECO:0000313" key="3">
    <source>
        <dbReference type="Proteomes" id="UP000651208"/>
    </source>
</evidence>
<dbReference type="InterPro" id="IPR021871">
    <property type="entry name" value="DUF3482"/>
</dbReference>
<dbReference type="Proteomes" id="UP000651208">
    <property type="component" value="Unassembled WGS sequence"/>
</dbReference>
<proteinExistence type="predicted"/>
<keyword evidence="3" id="KW-1185">Reference proteome</keyword>
<evidence type="ECO:0000313" key="2">
    <source>
        <dbReference type="EMBL" id="MBC9131062.1"/>
    </source>
</evidence>
<accession>A0ABR7QXV8</accession>
<dbReference type="Pfam" id="PF01926">
    <property type="entry name" value="MMR_HSR1"/>
    <property type="match status" value="1"/>
</dbReference>
<dbReference type="CDD" id="cd00882">
    <property type="entry name" value="Ras_like_GTPase"/>
    <property type="match status" value="1"/>
</dbReference>
<dbReference type="PANTHER" id="PTHR42714">
    <property type="entry name" value="TRNA MODIFICATION GTPASE GTPBP3"/>
    <property type="match status" value="1"/>
</dbReference>
<evidence type="ECO:0000259" key="1">
    <source>
        <dbReference type="Pfam" id="PF01926"/>
    </source>
</evidence>
<dbReference type="Gene3D" id="3.40.50.300">
    <property type="entry name" value="P-loop containing nucleotide triphosphate hydrolases"/>
    <property type="match status" value="1"/>
</dbReference>
<dbReference type="InterPro" id="IPR006073">
    <property type="entry name" value="GTP-bd"/>
</dbReference>
<feature type="domain" description="G" evidence="1">
    <location>
        <begin position="7"/>
        <end position="152"/>
    </location>
</feature>
<dbReference type="InterPro" id="IPR027417">
    <property type="entry name" value="P-loop_NTPase"/>
</dbReference>
<protein>
    <submittedName>
        <fullName evidence="2">GTPase/DUF3482 domain-containing protein</fullName>
    </submittedName>
</protein>
<dbReference type="RefSeq" id="WP_187755511.1">
    <property type="nucleotide sequence ID" value="NZ_JABURY010000016.1"/>
</dbReference>
<dbReference type="SUPFAM" id="SSF52540">
    <property type="entry name" value="P-loop containing nucleoside triphosphate hydrolases"/>
    <property type="match status" value="1"/>
</dbReference>
<sequence>MLNELNLAIVGHTNVGKTSLLRTLTQDSELGKVSDKPGTTRHVEAIKFSLNQGKKIVFYDTPGLEDSIALFDYISRLNRDNPKQDGIDKLQQFLASPEAKYQFEQEAKVIRQLLNSQAAIYVIDVREPILAKYHDELAVLTYSDKPILAVLNFTASDSPYEEGWKQLLSRVGVHITVRFDAVFPSLEGEERLYSGLSLLLESANVVLSLWQERINQQRLTRQQTAKLIIAEALIDVAAYSEKAKDDITSIAKIMQNKVRQREHKAINDLLKLYRFNIAYETNENLPLVEGRFSNDLFNLEAIKLVGISVGKGMISGATIGASFDLALGGITLGSAALIGATVGGLAQAIKHYGSKIKNHFAGYTKMSIDDAVICYLSIRLMQLNASLATRAHADKRPIVLEKLNESAWKKGKLPRSLQVSRIHQEWSSLNKKIKIGSYSEQRQEVIDNVANELQSVN</sequence>